<gene>
    <name evidence="1" type="ORF">PR048_010670</name>
</gene>
<keyword evidence="2" id="KW-1185">Reference proteome</keyword>
<organism evidence="1 2">
    <name type="scientific">Dryococelus australis</name>
    <dbReference type="NCBI Taxonomy" id="614101"/>
    <lineage>
        <taxon>Eukaryota</taxon>
        <taxon>Metazoa</taxon>
        <taxon>Ecdysozoa</taxon>
        <taxon>Arthropoda</taxon>
        <taxon>Hexapoda</taxon>
        <taxon>Insecta</taxon>
        <taxon>Pterygota</taxon>
        <taxon>Neoptera</taxon>
        <taxon>Polyneoptera</taxon>
        <taxon>Phasmatodea</taxon>
        <taxon>Verophasmatodea</taxon>
        <taxon>Anareolatae</taxon>
        <taxon>Phasmatidae</taxon>
        <taxon>Eurycanthinae</taxon>
        <taxon>Dryococelus</taxon>
    </lineage>
</organism>
<comment type="caution">
    <text evidence="1">The sequence shown here is derived from an EMBL/GenBank/DDBJ whole genome shotgun (WGS) entry which is preliminary data.</text>
</comment>
<dbReference type="Proteomes" id="UP001159363">
    <property type="component" value="Chromosome 3"/>
</dbReference>
<evidence type="ECO:0000313" key="1">
    <source>
        <dbReference type="EMBL" id="KAJ8891155.1"/>
    </source>
</evidence>
<sequence length="517" mass="57558">MTKSRVNWSTNTVGIPGVARTNKNMVSVNTETNTTDISVVEIIDSSLRPCLQCQPQQAQTRPVPNQFSSSSVAIAEFLACAVLLSKRPCGNKQTTCCMLVDNHSEKRAVETQTNQISHKQELEITVTGSSLCTVPTKNIWHAKYVLDPEYGDRQGQSFYRYQVLLAVDLNNSPGFCVDEPGVTVIRYGNRGHVPAVINHGDEGEGESRLASQLRSPLQPATRLRSLLDGRYICWRQWSVSGKDVEVHKASRRNHFDQDAEMFRSWLVSSDGRKAVQCWDTEIGCAQPARSLYLIFSLWFREVELHMVHAKLGTLGKTMIERTVAKSCVARTDVWKALSSYVSDVRKELQRYVIRKLKCPEMKEKNLFATGSVRLRKSDMTLPDRGGVVVRLLPSHLDVPGSITDGVTPEFSQMGIAPDDVDGWRVFSGVCRLPTPFHSGAAPYSPRFGLIASQDLDTVDSVYLTPGSMGFTTSSMTCMLGSTVLFILKTQMYVDWLLPQTVDSVTSHLAVWDSLLVQ</sequence>
<proteinExistence type="predicted"/>
<evidence type="ECO:0000313" key="2">
    <source>
        <dbReference type="Proteomes" id="UP001159363"/>
    </source>
</evidence>
<dbReference type="EMBL" id="JARBHB010000003">
    <property type="protein sequence ID" value="KAJ8891155.1"/>
    <property type="molecule type" value="Genomic_DNA"/>
</dbReference>
<protein>
    <submittedName>
        <fullName evidence="1">Uncharacterized protein</fullName>
    </submittedName>
</protein>
<reference evidence="1 2" key="1">
    <citation type="submission" date="2023-02" db="EMBL/GenBank/DDBJ databases">
        <title>LHISI_Scaffold_Assembly.</title>
        <authorList>
            <person name="Stuart O.P."/>
            <person name="Cleave R."/>
            <person name="Magrath M.J.L."/>
            <person name="Mikheyev A.S."/>
        </authorList>
    </citation>
    <scope>NUCLEOTIDE SEQUENCE [LARGE SCALE GENOMIC DNA]</scope>
    <source>
        <strain evidence="1">Daus_M_001</strain>
        <tissue evidence="1">Leg muscle</tissue>
    </source>
</reference>
<accession>A0ABQ9I3D0</accession>
<name>A0ABQ9I3D0_9NEOP</name>